<feature type="signal peptide" evidence="1">
    <location>
        <begin position="1"/>
        <end position="28"/>
    </location>
</feature>
<evidence type="ECO:0000313" key="2">
    <source>
        <dbReference type="EMBL" id="TCO60549.1"/>
    </source>
</evidence>
<organism evidence="2 3">
    <name type="scientific">Actinocrispum wychmicini</name>
    <dbReference type="NCBI Taxonomy" id="1213861"/>
    <lineage>
        <taxon>Bacteria</taxon>
        <taxon>Bacillati</taxon>
        <taxon>Actinomycetota</taxon>
        <taxon>Actinomycetes</taxon>
        <taxon>Pseudonocardiales</taxon>
        <taxon>Pseudonocardiaceae</taxon>
        <taxon>Actinocrispum</taxon>
    </lineage>
</organism>
<comment type="caution">
    <text evidence="2">The sequence shown here is derived from an EMBL/GenBank/DDBJ whole genome shotgun (WGS) entry which is preliminary data.</text>
</comment>
<dbReference type="AlphaFoldDB" id="A0A4R2JU62"/>
<gene>
    <name evidence="2" type="ORF">EV192_103124</name>
</gene>
<dbReference type="Proteomes" id="UP000295680">
    <property type="component" value="Unassembled WGS sequence"/>
</dbReference>
<evidence type="ECO:0000313" key="3">
    <source>
        <dbReference type="Proteomes" id="UP000295680"/>
    </source>
</evidence>
<reference evidence="2 3" key="1">
    <citation type="submission" date="2019-03" db="EMBL/GenBank/DDBJ databases">
        <title>Genomic Encyclopedia of Type Strains, Phase IV (KMG-IV): sequencing the most valuable type-strain genomes for metagenomic binning, comparative biology and taxonomic classification.</title>
        <authorList>
            <person name="Goeker M."/>
        </authorList>
    </citation>
    <scope>NUCLEOTIDE SEQUENCE [LARGE SCALE GENOMIC DNA]</scope>
    <source>
        <strain evidence="2 3">DSM 45934</strain>
    </source>
</reference>
<dbReference type="PANTHER" id="PTHR35040">
    <property type="match status" value="1"/>
</dbReference>
<dbReference type="InterPro" id="IPR021986">
    <property type="entry name" value="Spherulin4"/>
</dbReference>
<dbReference type="OrthoDB" id="3311125at2"/>
<keyword evidence="1" id="KW-0732">Signal</keyword>
<evidence type="ECO:0000256" key="1">
    <source>
        <dbReference type="SAM" id="SignalP"/>
    </source>
</evidence>
<accession>A0A4R2JU62</accession>
<dbReference type="SUPFAM" id="SSF51445">
    <property type="entry name" value="(Trans)glycosidases"/>
    <property type="match status" value="1"/>
</dbReference>
<dbReference type="EMBL" id="SLWS01000003">
    <property type="protein sequence ID" value="TCO60549.1"/>
    <property type="molecule type" value="Genomic_DNA"/>
</dbReference>
<dbReference type="PANTHER" id="PTHR35040:SF9">
    <property type="entry name" value="4-LIKE CELL SURFACE PROTEIN, PUTATIVE (AFU_ORTHOLOGUE AFUA_4G14080)-RELATED"/>
    <property type="match status" value="1"/>
</dbReference>
<name>A0A4R2JU62_9PSEU</name>
<protein>
    <submittedName>
        <fullName evidence="2">Spherulation-specific family 4 protein</fullName>
    </submittedName>
</protein>
<feature type="chain" id="PRO_5020637052" evidence="1">
    <location>
        <begin position="29"/>
        <end position="264"/>
    </location>
</feature>
<dbReference type="RefSeq" id="WP_132115620.1">
    <property type="nucleotide sequence ID" value="NZ_SLWS01000003.1"/>
</dbReference>
<dbReference type="InterPro" id="IPR017853">
    <property type="entry name" value="GH"/>
</dbReference>
<sequence>MRTPLRWLRAVGIGAAVCVVVVTSQADAAACGNNSQRLGIPAYWGTEGTGPGLWRRLANEAPNASLAIVGIQASGPGPVLLPEVKRVVDRTRSSGVRLLSYVDTSYTNRPVDTVLADIANAFIWYGTDGIFLDQAANTCDKLGYYQALHDYVKSIRPNALVVLNPGTNTDECYTKVSDVLVDFEGTYDTYVTWSPSDWVRAYPAKRFWHLVFGTSCASQMRDVIKKSRQRNAGYVFVTDTALPNPWNALPAYWRSELAALGSSR</sequence>
<keyword evidence="3" id="KW-1185">Reference proteome</keyword>
<dbReference type="Pfam" id="PF12138">
    <property type="entry name" value="Spherulin4"/>
    <property type="match status" value="1"/>
</dbReference>
<proteinExistence type="predicted"/>